<sequence length="199" mass="20845">AFNKNGDQRGVADPRLGSLADNGGPTRTHALLAGSPAIDAVPVGTNGCAADFTADQRGVHRPLGGACDAGSVENFGFGGFYSPVDNPDVLNRAKAGSSIPVKFSLGGDMGLDIFATGTDANNNAFTYPTSSAMRCDSTDPVDAIEETVAAGGGSLSYDPTLDRYTYVWKTQKAWAGTCRQLVVKLDDGTYHRANFKFVR</sequence>
<gene>
    <name evidence="2" type="ORF">AVDCRST_MAG01-01-4978</name>
</gene>
<feature type="non-terminal residue" evidence="2">
    <location>
        <position position="1"/>
    </location>
</feature>
<name>A0A6J4QT35_9ACTN</name>
<evidence type="ECO:0000313" key="2">
    <source>
        <dbReference type="EMBL" id="CAA9454347.1"/>
    </source>
</evidence>
<proteinExistence type="predicted"/>
<dbReference type="EMBL" id="CADCUW010000651">
    <property type="protein sequence ID" value="CAA9454347.1"/>
    <property type="molecule type" value="Genomic_DNA"/>
</dbReference>
<feature type="region of interest" description="Disordered" evidence="1">
    <location>
        <begin position="1"/>
        <end position="30"/>
    </location>
</feature>
<reference evidence="2" key="1">
    <citation type="submission" date="2020-02" db="EMBL/GenBank/DDBJ databases">
        <authorList>
            <person name="Meier V. D."/>
        </authorList>
    </citation>
    <scope>NUCLEOTIDE SEQUENCE</scope>
    <source>
        <strain evidence="2">AVDCRST_MAG01</strain>
    </source>
</reference>
<organism evidence="2">
    <name type="scientific">uncultured Rubrobacteraceae bacterium</name>
    <dbReference type="NCBI Taxonomy" id="349277"/>
    <lineage>
        <taxon>Bacteria</taxon>
        <taxon>Bacillati</taxon>
        <taxon>Actinomycetota</taxon>
        <taxon>Rubrobacteria</taxon>
        <taxon>Rubrobacterales</taxon>
        <taxon>Rubrobacteraceae</taxon>
        <taxon>environmental samples</taxon>
    </lineage>
</organism>
<evidence type="ECO:0000256" key="1">
    <source>
        <dbReference type="SAM" id="MobiDB-lite"/>
    </source>
</evidence>
<dbReference type="NCBIfam" id="NF041518">
    <property type="entry name" value="choice_anch_Q"/>
    <property type="match status" value="1"/>
</dbReference>
<dbReference type="InterPro" id="IPR059226">
    <property type="entry name" value="Choice_anch_Q_dom"/>
</dbReference>
<dbReference type="AlphaFoldDB" id="A0A6J4QT35"/>
<accession>A0A6J4QT35</accession>
<feature type="compositionally biased region" description="Basic and acidic residues" evidence="1">
    <location>
        <begin position="1"/>
        <end position="12"/>
    </location>
</feature>
<dbReference type="NCBIfam" id="NF038114">
    <property type="entry name" value="rightmost"/>
    <property type="match status" value="1"/>
</dbReference>
<protein>
    <submittedName>
        <fullName evidence="2">Uncharacterized protein</fullName>
    </submittedName>
</protein>